<gene>
    <name evidence="2" type="ORF">IAC10_11890</name>
</gene>
<proteinExistence type="predicted"/>
<dbReference type="GO" id="GO:0043709">
    <property type="term" value="P:cell adhesion involved in single-species biofilm formation"/>
    <property type="evidence" value="ECO:0007669"/>
    <property type="project" value="TreeGrafter"/>
</dbReference>
<dbReference type="CDD" id="cd01949">
    <property type="entry name" value="GGDEF"/>
    <property type="match status" value="1"/>
</dbReference>
<dbReference type="GO" id="GO:0005886">
    <property type="term" value="C:plasma membrane"/>
    <property type="evidence" value="ECO:0007669"/>
    <property type="project" value="TreeGrafter"/>
</dbReference>
<comment type="caution">
    <text evidence="2">The sequence shown here is derived from an EMBL/GenBank/DDBJ whole genome shotgun (WGS) entry which is preliminary data.</text>
</comment>
<feature type="domain" description="GGDEF" evidence="1">
    <location>
        <begin position="237"/>
        <end position="376"/>
    </location>
</feature>
<dbReference type="NCBIfam" id="TIGR00254">
    <property type="entry name" value="GGDEF"/>
    <property type="match status" value="1"/>
</dbReference>
<protein>
    <submittedName>
        <fullName evidence="2">GGDEF domain-containing protein</fullName>
    </submittedName>
</protein>
<dbReference type="PANTHER" id="PTHR45138:SF9">
    <property type="entry name" value="DIGUANYLATE CYCLASE DGCM-RELATED"/>
    <property type="match status" value="1"/>
</dbReference>
<dbReference type="PANTHER" id="PTHR45138">
    <property type="entry name" value="REGULATORY COMPONENTS OF SENSORY TRANSDUCTION SYSTEM"/>
    <property type="match status" value="1"/>
</dbReference>
<dbReference type="AlphaFoldDB" id="A0A9D1F163"/>
<dbReference type="GO" id="GO:0052621">
    <property type="term" value="F:diguanylate cyclase activity"/>
    <property type="evidence" value="ECO:0007669"/>
    <property type="project" value="TreeGrafter"/>
</dbReference>
<dbReference type="SMART" id="SM00267">
    <property type="entry name" value="GGDEF"/>
    <property type="match status" value="1"/>
</dbReference>
<dbReference type="PROSITE" id="PS50887">
    <property type="entry name" value="GGDEF"/>
    <property type="match status" value="1"/>
</dbReference>
<reference evidence="2" key="1">
    <citation type="submission" date="2020-10" db="EMBL/GenBank/DDBJ databases">
        <authorList>
            <person name="Gilroy R."/>
        </authorList>
    </citation>
    <scope>NUCLEOTIDE SEQUENCE</scope>
    <source>
        <strain evidence="2">6276</strain>
    </source>
</reference>
<evidence type="ECO:0000259" key="1">
    <source>
        <dbReference type="PROSITE" id="PS50887"/>
    </source>
</evidence>
<dbReference type="InterPro" id="IPR050469">
    <property type="entry name" value="Diguanylate_Cyclase"/>
</dbReference>
<name>A0A9D1F163_9BACT</name>
<dbReference type="InterPro" id="IPR043128">
    <property type="entry name" value="Rev_trsase/Diguanyl_cyclase"/>
</dbReference>
<sequence>MQILKKLKNLSKSLEECNNPVDVSSLLQEYYGKQCLGEDEKDFFEIAAMMIKLKVQNLTLSEKMRKSVEFHDSMKNIAKIIETQYELNYIIPIIGEIIDKLIANHLIYIFLKENGKFRLAWPSSCLDTNIITTLTRLSGHETVHFSDDKKIGYFPLINENSLIGCIVTKSTEDALILQEIEYLQQLAAQSSTTINRANVYAEILKHATLDALTGFYNRRQMEERIKQEIASAKRKHTPLCAIMIDIDYFKRVNDTYGHAAGDFILKTTARIMRSQLREYDVAARYGGEEFAILLPFTEEDEAVMVAQRLRKAVENKVIDIGKVNTNNDTKTIKITISLGVYKFKDTDKNSDLLVNADKALYKAKENGRNQVIVYKG</sequence>
<organism evidence="2 3">
    <name type="scientific">Candidatus Scatousia excrementigallinarum</name>
    <dbReference type="NCBI Taxonomy" id="2840935"/>
    <lineage>
        <taxon>Bacteria</taxon>
        <taxon>Candidatus Scatousia</taxon>
    </lineage>
</organism>
<dbReference type="SUPFAM" id="SSF55073">
    <property type="entry name" value="Nucleotide cyclase"/>
    <property type="match status" value="1"/>
</dbReference>
<dbReference type="GO" id="GO:1902201">
    <property type="term" value="P:negative regulation of bacterial-type flagellum-dependent cell motility"/>
    <property type="evidence" value="ECO:0007669"/>
    <property type="project" value="TreeGrafter"/>
</dbReference>
<dbReference type="Pfam" id="PF00990">
    <property type="entry name" value="GGDEF"/>
    <property type="match status" value="1"/>
</dbReference>
<dbReference type="InterPro" id="IPR000160">
    <property type="entry name" value="GGDEF_dom"/>
</dbReference>
<evidence type="ECO:0000313" key="3">
    <source>
        <dbReference type="Proteomes" id="UP000823928"/>
    </source>
</evidence>
<dbReference type="Proteomes" id="UP000823928">
    <property type="component" value="Unassembled WGS sequence"/>
</dbReference>
<dbReference type="EMBL" id="DVIU01000236">
    <property type="protein sequence ID" value="HIS37304.1"/>
    <property type="molecule type" value="Genomic_DNA"/>
</dbReference>
<evidence type="ECO:0000313" key="2">
    <source>
        <dbReference type="EMBL" id="HIS37304.1"/>
    </source>
</evidence>
<reference evidence="2" key="2">
    <citation type="journal article" date="2021" name="PeerJ">
        <title>Extensive microbial diversity within the chicken gut microbiome revealed by metagenomics and culture.</title>
        <authorList>
            <person name="Gilroy R."/>
            <person name="Ravi A."/>
            <person name="Getino M."/>
            <person name="Pursley I."/>
            <person name="Horton D.L."/>
            <person name="Alikhan N.F."/>
            <person name="Baker D."/>
            <person name="Gharbi K."/>
            <person name="Hall N."/>
            <person name="Watson M."/>
            <person name="Adriaenssens E.M."/>
            <person name="Foster-Nyarko E."/>
            <person name="Jarju S."/>
            <person name="Secka A."/>
            <person name="Antonio M."/>
            <person name="Oren A."/>
            <person name="Chaudhuri R.R."/>
            <person name="La Ragione R."/>
            <person name="Hildebrand F."/>
            <person name="Pallen M.J."/>
        </authorList>
    </citation>
    <scope>NUCLEOTIDE SEQUENCE</scope>
    <source>
        <strain evidence="2">6276</strain>
    </source>
</reference>
<dbReference type="InterPro" id="IPR029787">
    <property type="entry name" value="Nucleotide_cyclase"/>
</dbReference>
<dbReference type="FunFam" id="3.30.70.270:FF:000001">
    <property type="entry name" value="Diguanylate cyclase domain protein"/>
    <property type="match status" value="1"/>
</dbReference>
<dbReference type="Gene3D" id="3.30.70.270">
    <property type="match status" value="1"/>
</dbReference>
<accession>A0A9D1F163</accession>